<protein>
    <submittedName>
        <fullName evidence="10">Uncharacterized protein</fullName>
    </submittedName>
</protein>
<keyword evidence="6" id="KW-0934">Plastid</keyword>
<dbReference type="GO" id="GO:0016020">
    <property type="term" value="C:membrane"/>
    <property type="evidence" value="ECO:0007669"/>
    <property type="project" value="InterPro"/>
</dbReference>
<name>A0A7S2UD52_9STRA</name>
<sequence length="242" mass="25964">MKIAAVSTLFIGSAAAFTAPSAQKASVTQLAARTSEALPWTTAPDSLDGSMIGDVGFDPFGYSGGVASPDWYGSSDSLKYLREAEITHGRIAQLAVLGFIWPATFGSFPGNDWTGADAYNHANPFEAFDEVPRVALVQILITMGCVEVYRLKLIKQQGEDRVPGDLNLGQGGYNPYNLNYSPEEYEKKQLQELKHCRLAMLGVSGLFLQARASGLDIASQLGAASVDPAYHAKAGYFFPEGI</sequence>
<proteinExistence type="inferred from homology"/>
<dbReference type="Pfam" id="PF00504">
    <property type="entry name" value="Chloroa_b-bind"/>
    <property type="match status" value="1"/>
</dbReference>
<feature type="binding site" evidence="8">
    <location>
        <position position="88"/>
    </location>
    <ligand>
        <name>chlorophyll a</name>
        <dbReference type="ChEBI" id="CHEBI:58416"/>
        <label>1</label>
    </ligand>
</feature>
<comment type="function">
    <text evidence="1">The light-harvesting complex (LHC) functions as a light receptor, it captures and delivers excitation energy to photosystems with which it is closely associated. Energy is transferred from the carotenoid and chlorophyll C (or B) to chlorophyll A and the photosynthetic reaction centers where it is used to synthesize ATP and reducing power.</text>
</comment>
<dbReference type="EMBL" id="HBHQ01008643">
    <property type="protein sequence ID" value="CAD9813978.1"/>
    <property type="molecule type" value="Transcribed_RNA"/>
</dbReference>
<keyword evidence="8" id="KW-0157">Chromophore</keyword>
<reference evidence="10" key="1">
    <citation type="submission" date="2021-01" db="EMBL/GenBank/DDBJ databases">
        <authorList>
            <person name="Corre E."/>
            <person name="Pelletier E."/>
            <person name="Niang G."/>
            <person name="Scheremetjew M."/>
            <person name="Finn R."/>
            <person name="Kale V."/>
            <person name="Holt S."/>
            <person name="Cochrane G."/>
            <person name="Meng A."/>
            <person name="Brown T."/>
            <person name="Cohen L."/>
        </authorList>
    </citation>
    <scope>NUCLEOTIDE SEQUENCE</scope>
    <source>
        <strain evidence="10">CCMP2084</strain>
    </source>
</reference>
<keyword evidence="5" id="KW-0602">Photosynthesis</keyword>
<evidence type="ECO:0000256" key="9">
    <source>
        <dbReference type="SAM" id="SignalP"/>
    </source>
</evidence>
<evidence type="ECO:0000256" key="6">
    <source>
        <dbReference type="ARBA" id="ARBA00022640"/>
    </source>
</evidence>
<feature type="chain" id="PRO_5030684136" evidence="9">
    <location>
        <begin position="17"/>
        <end position="242"/>
    </location>
</feature>
<accession>A0A7S2UD52</accession>
<feature type="signal peptide" evidence="9">
    <location>
        <begin position="1"/>
        <end position="16"/>
    </location>
</feature>
<feature type="binding site" evidence="8">
    <location>
        <position position="192"/>
    </location>
    <ligand>
        <name>chlorophyll a</name>
        <dbReference type="ChEBI" id="CHEBI:58416"/>
        <label>1</label>
    </ligand>
</feature>
<evidence type="ECO:0000256" key="5">
    <source>
        <dbReference type="ARBA" id="ARBA00022531"/>
    </source>
</evidence>
<dbReference type="Gene3D" id="1.10.3460.10">
    <property type="entry name" value="Chlorophyll a/b binding protein domain"/>
    <property type="match status" value="1"/>
</dbReference>
<keyword evidence="4" id="KW-0150">Chloroplast</keyword>
<dbReference type="GO" id="GO:0016168">
    <property type="term" value="F:chlorophyll binding"/>
    <property type="evidence" value="ECO:0007669"/>
    <property type="project" value="UniProtKB-KW"/>
</dbReference>
<keyword evidence="7" id="KW-0437">Light-harvesting polypeptide</keyword>
<comment type="subcellular location">
    <subcellularLocation>
        <location evidence="2">Plastid</location>
        <location evidence="2">Chloroplast</location>
    </subcellularLocation>
</comment>
<dbReference type="GO" id="GO:0030076">
    <property type="term" value="C:light-harvesting complex"/>
    <property type="evidence" value="ECO:0007669"/>
    <property type="project" value="UniProtKB-KW"/>
</dbReference>
<dbReference type="PANTHER" id="PTHR21649">
    <property type="entry name" value="CHLOROPHYLL A/B BINDING PROTEIN"/>
    <property type="match status" value="1"/>
</dbReference>
<evidence type="ECO:0000256" key="7">
    <source>
        <dbReference type="ARBA" id="ARBA00023243"/>
    </source>
</evidence>
<feature type="binding site" evidence="8">
    <location>
        <position position="63"/>
    </location>
    <ligand>
        <name>chlorophyll a</name>
        <dbReference type="ChEBI" id="CHEBI:58416"/>
        <label>1</label>
    </ligand>
</feature>
<evidence type="ECO:0000256" key="4">
    <source>
        <dbReference type="ARBA" id="ARBA00022528"/>
    </source>
</evidence>
<gene>
    <name evidence="10" type="ORF">ASEP1449_LOCUS5803</name>
</gene>
<evidence type="ECO:0000256" key="8">
    <source>
        <dbReference type="PIRSR" id="PIRSR601344-1"/>
    </source>
</evidence>
<dbReference type="SUPFAM" id="SSF103511">
    <property type="entry name" value="Chlorophyll a-b binding protein"/>
    <property type="match status" value="1"/>
</dbReference>
<comment type="similarity">
    <text evidence="3">Belongs to the fucoxanthin chlorophyll protein family.</text>
</comment>
<dbReference type="InterPro" id="IPR022796">
    <property type="entry name" value="Chloroa_b-bind"/>
</dbReference>
<feature type="binding site" description="axial binding residue" evidence="8">
    <location>
        <position position="90"/>
    </location>
    <ligand>
        <name>chlorophyll b</name>
        <dbReference type="ChEBI" id="CHEBI:61721"/>
        <label>1</label>
    </ligand>
    <ligandPart>
        <name>Mg</name>
        <dbReference type="ChEBI" id="CHEBI:25107"/>
    </ligandPart>
</feature>
<dbReference type="GO" id="GO:0009507">
    <property type="term" value="C:chloroplast"/>
    <property type="evidence" value="ECO:0007669"/>
    <property type="project" value="UniProtKB-SubCell"/>
</dbReference>
<dbReference type="GO" id="GO:0009765">
    <property type="term" value="P:photosynthesis, light harvesting"/>
    <property type="evidence" value="ECO:0007669"/>
    <property type="project" value="InterPro"/>
</dbReference>
<evidence type="ECO:0000313" key="10">
    <source>
        <dbReference type="EMBL" id="CAD9813978.1"/>
    </source>
</evidence>
<evidence type="ECO:0000256" key="2">
    <source>
        <dbReference type="ARBA" id="ARBA00004229"/>
    </source>
</evidence>
<evidence type="ECO:0000256" key="3">
    <source>
        <dbReference type="ARBA" id="ARBA00005933"/>
    </source>
</evidence>
<feature type="binding site" evidence="8">
    <location>
        <position position="197"/>
    </location>
    <ligand>
        <name>chlorophyll a</name>
        <dbReference type="ChEBI" id="CHEBI:58416"/>
        <label>1</label>
    </ligand>
</feature>
<keyword evidence="8" id="KW-0148">Chlorophyll</keyword>
<dbReference type="InterPro" id="IPR001344">
    <property type="entry name" value="Chloro_AB-bd_pln"/>
</dbReference>
<dbReference type="AlphaFoldDB" id="A0A7S2UD52"/>
<feature type="binding site" evidence="8">
    <location>
        <position position="85"/>
    </location>
    <ligand>
        <name>chlorophyll a</name>
        <dbReference type="ChEBI" id="CHEBI:58416"/>
        <label>1</label>
    </ligand>
</feature>
<evidence type="ECO:0000256" key="1">
    <source>
        <dbReference type="ARBA" id="ARBA00004022"/>
    </source>
</evidence>
<keyword evidence="9" id="KW-0732">Signal</keyword>
<feature type="binding site" evidence="8">
    <location>
        <position position="209"/>
    </location>
    <ligand>
        <name>chlorophyll a</name>
        <dbReference type="ChEBI" id="CHEBI:58416"/>
        <label>1</label>
    </ligand>
</feature>
<organism evidence="10">
    <name type="scientific">Attheya septentrionalis</name>
    <dbReference type="NCBI Taxonomy" id="420275"/>
    <lineage>
        <taxon>Eukaryota</taxon>
        <taxon>Sar</taxon>
        <taxon>Stramenopiles</taxon>
        <taxon>Ochrophyta</taxon>
        <taxon>Bacillariophyta</taxon>
        <taxon>Coscinodiscophyceae</taxon>
        <taxon>Chaetocerotophycidae</taxon>
        <taxon>Chaetocerotales</taxon>
        <taxon>Attheyaceae</taxon>
        <taxon>Attheya</taxon>
    </lineage>
</organism>